<protein>
    <submittedName>
        <fullName evidence="1">Uncharacterized protein</fullName>
    </submittedName>
</protein>
<organism evidence="1 2">
    <name type="scientific">Trifolium medium</name>
    <dbReference type="NCBI Taxonomy" id="97028"/>
    <lineage>
        <taxon>Eukaryota</taxon>
        <taxon>Viridiplantae</taxon>
        <taxon>Streptophyta</taxon>
        <taxon>Embryophyta</taxon>
        <taxon>Tracheophyta</taxon>
        <taxon>Spermatophyta</taxon>
        <taxon>Magnoliopsida</taxon>
        <taxon>eudicotyledons</taxon>
        <taxon>Gunneridae</taxon>
        <taxon>Pentapetalae</taxon>
        <taxon>rosids</taxon>
        <taxon>fabids</taxon>
        <taxon>Fabales</taxon>
        <taxon>Fabaceae</taxon>
        <taxon>Papilionoideae</taxon>
        <taxon>50 kb inversion clade</taxon>
        <taxon>NPAAA clade</taxon>
        <taxon>Hologalegina</taxon>
        <taxon>IRL clade</taxon>
        <taxon>Trifolieae</taxon>
        <taxon>Trifolium</taxon>
    </lineage>
</organism>
<proteinExistence type="predicted"/>
<keyword evidence="2" id="KW-1185">Reference proteome</keyword>
<evidence type="ECO:0000313" key="2">
    <source>
        <dbReference type="Proteomes" id="UP000265520"/>
    </source>
</evidence>
<dbReference type="AlphaFoldDB" id="A0A392V410"/>
<sequence>MSHYGGCVFDKEKRAFTTEECLCTGTNLKTLESQNRGVKISTMPDEENSRQRSTIII</sequence>
<evidence type="ECO:0000313" key="1">
    <source>
        <dbReference type="EMBL" id="MCI83038.1"/>
    </source>
</evidence>
<dbReference type="EMBL" id="LXQA011057254">
    <property type="protein sequence ID" value="MCI83038.1"/>
    <property type="molecule type" value="Genomic_DNA"/>
</dbReference>
<dbReference type="Proteomes" id="UP000265520">
    <property type="component" value="Unassembled WGS sequence"/>
</dbReference>
<comment type="caution">
    <text evidence="1">The sequence shown here is derived from an EMBL/GenBank/DDBJ whole genome shotgun (WGS) entry which is preliminary data.</text>
</comment>
<name>A0A392V410_9FABA</name>
<reference evidence="1 2" key="1">
    <citation type="journal article" date="2018" name="Front. Plant Sci.">
        <title>Red Clover (Trifolium pratense) and Zigzag Clover (T. medium) - A Picture of Genomic Similarities and Differences.</title>
        <authorList>
            <person name="Dluhosova J."/>
            <person name="Istvanek J."/>
            <person name="Nedelnik J."/>
            <person name="Repkova J."/>
        </authorList>
    </citation>
    <scope>NUCLEOTIDE SEQUENCE [LARGE SCALE GENOMIC DNA]</scope>
    <source>
        <strain evidence="2">cv. 10/8</strain>
        <tissue evidence="1">Leaf</tissue>
    </source>
</reference>
<accession>A0A392V410</accession>
<feature type="non-terminal residue" evidence="1">
    <location>
        <position position="57"/>
    </location>
</feature>